<dbReference type="Proteomes" id="UP000251135">
    <property type="component" value="Unassembled WGS sequence"/>
</dbReference>
<accession>A0A363CX90</accession>
<organism evidence="1 2">
    <name type="scientific">Arcobacter caeni</name>
    <dbReference type="NCBI Taxonomy" id="1912877"/>
    <lineage>
        <taxon>Bacteria</taxon>
        <taxon>Pseudomonadati</taxon>
        <taxon>Campylobacterota</taxon>
        <taxon>Epsilonproteobacteria</taxon>
        <taxon>Campylobacterales</taxon>
        <taxon>Arcobacteraceae</taxon>
        <taxon>Arcobacter</taxon>
    </lineage>
</organism>
<evidence type="ECO:0000313" key="1">
    <source>
        <dbReference type="EMBL" id="PUE63706.1"/>
    </source>
</evidence>
<gene>
    <name evidence="1" type="ORF">B0174_09805</name>
</gene>
<sequence length="210" mass="24348">MRKINIKDLELNIDITHILNLYALKTPIIIDVDGNIYTKLEEVEKKAVIYKNMDLKQLSSMLDAKAIASQLFADYKPNIVGTICKIKPVVNWQNIIEMNKTNMLYFDHQSDGVEMFEDKELEDYGWNASALDINYREISEFIEESCEGVLLCYDNEIQFSGFVIVDDLNDVKQKVKEYIITKTKENIKEEIIDLEEDDVIEALEFFGIKA</sequence>
<proteinExistence type="predicted"/>
<evidence type="ECO:0000313" key="2">
    <source>
        <dbReference type="Proteomes" id="UP000251135"/>
    </source>
</evidence>
<protein>
    <submittedName>
        <fullName evidence="1">Uncharacterized protein</fullName>
    </submittedName>
</protein>
<comment type="caution">
    <text evidence="1">The sequence shown here is derived from an EMBL/GenBank/DDBJ whole genome shotgun (WGS) entry which is preliminary data.</text>
</comment>
<dbReference type="OrthoDB" id="5334176at2"/>
<dbReference type="RefSeq" id="WP_108560200.1">
    <property type="nucleotide sequence ID" value="NZ_MUXE01000015.1"/>
</dbReference>
<keyword evidence="2" id="KW-1185">Reference proteome</keyword>
<dbReference type="EMBL" id="MUXE01000015">
    <property type="protein sequence ID" value="PUE63706.1"/>
    <property type="molecule type" value="Genomic_DNA"/>
</dbReference>
<dbReference type="AlphaFoldDB" id="A0A363CX90"/>
<name>A0A363CX90_9BACT</name>
<reference evidence="1 2" key="1">
    <citation type="submission" date="2017-02" db="EMBL/GenBank/DDBJ databases">
        <title>Arcobacter caeni sp. nov, a new Arcobacter species isolated from reclaimed water.</title>
        <authorList>
            <person name="Figueras M.J."/>
            <person name="Perez-Cataluna A."/>
            <person name="Salas-Masso N."/>
        </authorList>
    </citation>
    <scope>NUCLEOTIDE SEQUENCE [LARGE SCALE GENOMIC DNA]</scope>
    <source>
        <strain evidence="1 2">RW17-10</strain>
    </source>
</reference>